<proteinExistence type="inferred from homology"/>
<protein>
    <submittedName>
        <fullName evidence="8">Permease of the drug/metabolite transporter (DMT) superfamily</fullName>
    </submittedName>
</protein>
<feature type="domain" description="EamA" evidence="7">
    <location>
        <begin position="168"/>
        <end position="298"/>
    </location>
</feature>
<feature type="transmembrane region" description="Helical" evidence="6">
    <location>
        <begin position="199"/>
        <end position="221"/>
    </location>
</feature>
<reference evidence="8 9" key="1">
    <citation type="submission" date="2017-02" db="EMBL/GenBank/DDBJ databases">
        <authorList>
            <person name="Peterson S.W."/>
        </authorList>
    </citation>
    <scope>NUCLEOTIDE SEQUENCE [LARGE SCALE GENOMIC DNA]</scope>
    <source>
        <strain evidence="8 9">USBA 369</strain>
    </source>
</reference>
<evidence type="ECO:0000259" key="7">
    <source>
        <dbReference type="Pfam" id="PF00892"/>
    </source>
</evidence>
<dbReference type="EMBL" id="FUXL01000015">
    <property type="protein sequence ID" value="SKA32502.1"/>
    <property type="molecule type" value="Genomic_DNA"/>
</dbReference>
<dbReference type="SUPFAM" id="SSF103481">
    <property type="entry name" value="Multidrug resistance efflux transporter EmrE"/>
    <property type="match status" value="2"/>
</dbReference>
<dbReference type="PANTHER" id="PTHR22911:SF6">
    <property type="entry name" value="SOLUTE CARRIER FAMILY 35 MEMBER G1"/>
    <property type="match status" value="1"/>
</dbReference>
<feature type="domain" description="EamA" evidence="7">
    <location>
        <begin position="18"/>
        <end position="151"/>
    </location>
</feature>
<dbReference type="OrthoDB" id="8478503at2"/>
<feature type="transmembrane region" description="Helical" evidence="6">
    <location>
        <begin position="50"/>
        <end position="71"/>
    </location>
</feature>
<name>A0A1T4SWF8_9HYPH</name>
<dbReference type="Proteomes" id="UP000190135">
    <property type="component" value="Unassembled WGS sequence"/>
</dbReference>
<evidence type="ECO:0000256" key="4">
    <source>
        <dbReference type="ARBA" id="ARBA00022989"/>
    </source>
</evidence>
<feature type="transmembrane region" description="Helical" evidence="6">
    <location>
        <begin position="140"/>
        <end position="162"/>
    </location>
</feature>
<feature type="transmembrane region" description="Helical" evidence="6">
    <location>
        <begin position="168"/>
        <end position="187"/>
    </location>
</feature>
<dbReference type="PANTHER" id="PTHR22911">
    <property type="entry name" value="ACYL-MALONYL CONDENSING ENZYME-RELATED"/>
    <property type="match status" value="1"/>
</dbReference>
<dbReference type="InterPro" id="IPR037185">
    <property type="entry name" value="EmrE-like"/>
</dbReference>
<sequence length="319" mass="33847">MDSSPSSPPVTAQPNTALGISLKIVSVVFFVGMQTCIKAAGPEVPPGEIVFFRSFFALVPVAAYLGWLGILKTAFVTNDLLGHVWRGIVGVTSMGLGFFALTRLPYPEFVAISYASALLTVVFAAIFLREVVRSYRWTAVIVGLAGVFVVSAPKLTILGSGFGNAETSGVVIALAAAAVGAVAAIQVRRLVRTERTATIVLYFSIMCSAIALLSIFFGWKVPTRMEATYLVAAGLCGGMGQLLLTGCYRYADASTIAPFEYSSLILAIGVGVFLFDETISLTTIIGSLIVIGAGVFIIYREHQLGIERNKARRVTTPNG</sequence>
<evidence type="ECO:0000256" key="5">
    <source>
        <dbReference type="ARBA" id="ARBA00023136"/>
    </source>
</evidence>
<comment type="subcellular location">
    <subcellularLocation>
        <location evidence="1">Membrane</location>
        <topology evidence="1">Multi-pass membrane protein</topology>
    </subcellularLocation>
</comment>
<evidence type="ECO:0000256" key="1">
    <source>
        <dbReference type="ARBA" id="ARBA00004141"/>
    </source>
</evidence>
<keyword evidence="4 6" id="KW-1133">Transmembrane helix</keyword>
<evidence type="ECO:0000313" key="8">
    <source>
        <dbReference type="EMBL" id="SKA32502.1"/>
    </source>
</evidence>
<dbReference type="Pfam" id="PF00892">
    <property type="entry name" value="EamA"/>
    <property type="match status" value="2"/>
</dbReference>
<keyword evidence="5 6" id="KW-0472">Membrane</keyword>
<gene>
    <name evidence="8" type="ORF">SAMN05428963_1154</name>
</gene>
<dbReference type="AlphaFoldDB" id="A0A1T4SWF8"/>
<keyword evidence="3 6" id="KW-0812">Transmembrane</keyword>
<evidence type="ECO:0000256" key="3">
    <source>
        <dbReference type="ARBA" id="ARBA00022692"/>
    </source>
</evidence>
<dbReference type="RefSeq" id="WP_078709733.1">
    <property type="nucleotide sequence ID" value="NZ_FUXL01000015.1"/>
</dbReference>
<dbReference type="GO" id="GO:0016020">
    <property type="term" value="C:membrane"/>
    <property type="evidence" value="ECO:0007669"/>
    <property type="project" value="UniProtKB-SubCell"/>
</dbReference>
<keyword evidence="9" id="KW-1185">Reference proteome</keyword>
<evidence type="ECO:0000256" key="2">
    <source>
        <dbReference type="ARBA" id="ARBA00009853"/>
    </source>
</evidence>
<comment type="similarity">
    <text evidence="2">Belongs to the drug/metabolite transporter (DMT) superfamily. 10 TMS drug/metabolite exporter (DME) (TC 2.A.7.3) family.</text>
</comment>
<dbReference type="InterPro" id="IPR000620">
    <property type="entry name" value="EamA_dom"/>
</dbReference>
<accession>A0A1T4SWF8</accession>
<feature type="transmembrane region" description="Helical" evidence="6">
    <location>
        <begin position="256"/>
        <end position="275"/>
    </location>
</feature>
<feature type="transmembrane region" description="Helical" evidence="6">
    <location>
        <begin position="281"/>
        <end position="299"/>
    </location>
</feature>
<feature type="transmembrane region" description="Helical" evidence="6">
    <location>
        <begin position="109"/>
        <end position="128"/>
    </location>
</feature>
<feature type="transmembrane region" description="Helical" evidence="6">
    <location>
        <begin position="227"/>
        <end position="244"/>
    </location>
</feature>
<organism evidence="8 9">
    <name type="scientific">Consotaella salsifontis</name>
    <dbReference type="NCBI Taxonomy" id="1365950"/>
    <lineage>
        <taxon>Bacteria</taxon>
        <taxon>Pseudomonadati</taxon>
        <taxon>Pseudomonadota</taxon>
        <taxon>Alphaproteobacteria</taxon>
        <taxon>Hyphomicrobiales</taxon>
        <taxon>Aurantimonadaceae</taxon>
        <taxon>Consotaella</taxon>
    </lineage>
</organism>
<feature type="transmembrane region" description="Helical" evidence="6">
    <location>
        <begin position="83"/>
        <end position="103"/>
    </location>
</feature>
<evidence type="ECO:0000256" key="6">
    <source>
        <dbReference type="SAM" id="Phobius"/>
    </source>
</evidence>
<evidence type="ECO:0000313" key="9">
    <source>
        <dbReference type="Proteomes" id="UP000190135"/>
    </source>
</evidence>